<dbReference type="CDD" id="cd22157">
    <property type="entry name" value="F-box_AtFBW1-like"/>
    <property type="match status" value="1"/>
</dbReference>
<keyword evidence="3" id="KW-1185">Reference proteome</keyword>
<comment type="caution">
    <text evidence="2">The sequence shown here is derived from an EMBL/GenBank/DDBJ whole genome shotgun (WGS) entry which is preliminary data.</text>
</comment>
<gene>
    <name evidence="2" type="ORF">HU200_061488</name>
</gene>
<dbReference type="EMBL" id="JACEFO010002611">
    <property type="protein sequence ID" value="KAF8654687.1"/>
    <property type="molecule type" value="Genomic_DNA"/>
</dbReference>
<dbReference type="SUPFAM" id="SSF81383">
    <property type="entry name" value="F-box domain"/>
    <property type="match status" value="1"/>
</dbReference>
<dbReference type="InterPro" id="IPR001810">
    <property type="entry name" value="F-box_dom"/>
</dbReference>
<name>A0A835DXZ8_9POAL</name>
<dbReference type="Gene3D" id="1.20.1280.50">
    <property type="match status" value="1"/>
</dbReference>
<dbReference type="Pfam" id="PF08268">
    <property type="entry name" value="FBA_3"/>
    <property type="match status" value="1"/>
</dbReference>
<dbReference type="InterPro" id="IPR036047">
    <property type="entry name" value="F-box-like_dom_sf"/>
</dbReference>
<organism evidence="2 3">
    <name type="scientific">Digitaria exilis</name>
    <dbReference type="NCBI Taxonomy" id="1010633"/>
    <lineage>
        <taxon>Eukaryota</taxon>
        <taxon>Viridiplantae</taxon>
        <taxon>Streptophyta</taxon>
        <taxon>Embryophyta</taxon>
        <taxon>Tracheophyta</taxon>
        <taxon>Spermatophyta</taxon>
        <taxon>Magnoliopsida</taxon>
        <taxon>Liliopsida</taxon>
        <taxon>Poales</taxon>
        <taxon>Poaceae</taxon>
        <taxon>PACMAD clade</taxon>
        <taxon>Panicoideae</taxon>
        <taxon>Panicodae</taxon>
        <taxon>Paniceae</taxon>
        <taxon>Anthephorinae</taxon>
        <taxon>Digitaria</taxon>
    </lineage>
</organism>
<dbReference type="AlphaFoldDB" id="A0A835DXZ8"/>
<proteinExistence type="predicted"/>
<accession>A0A835DXZ8</accession>
<evidence type="ECO:0000313" key="3">
    <source>
        <dbReference type="Proteomes" id="UP000636709"/>
    </source>
</evidence>
<dbReference type="PROSITE" id="PS50181">
    <property type="entry name" value="FBOX"/>
    <property type="match status" value="1"/>
</dbReference>
<dbReference type="PANTHER" id="PTHR31111:SF133">
    <property type="entry name" value="OS07G0196600 PROTEIN"/>
    <property type="match status" value="1"/>
</dbReference>
<dbReference type="Proteomes" id="UP000636709">
    <property type="component" value="Unassembled WGS sequence"/>
</dbReference>
<dbReference type="Pfam" id="PF12937">
    <property type="entry name" value="F-box-like"/>
    <property type="match status" value="1"/>
</dbReference>
<dbReference type="InterPro" id="IPR013187">
    <property type="entry name" value="F-box-assoc_dom_typ3"/>
</dbReference>
<protein>
    <recommendedName>
        <fullName evidence="1">F-box domain-containing protein</fullName>
    </recommendedName>
</protein>
<evidence type="ECO:0000259" key="1">
    <source>
        <dbReference type="PROSITE" id="PS50181"/>
    </source>
</evidence>
<reference evidence="2" key="1">
    <citation type="submission" date="2020-07" db="EMBL/GenBank/DDBJ databases">
        <title>Genome sequence and genetic diversity analysis of an under-domesticated orphan crop, white fonio (Digitaria exilis).</title>
        <authorList>
            <person name="Bennetzen J.L."/>
            <person name="Chen S."/>
            <person name="Ma X."/>
            <person name="Wang X."/>
            <person name="Yssel A.E.J."/>
            <person name="Chaluvadi S.R."/>
            <person name="Johnson M."/>
            <person name="Gangashetty P."/>
            <person name="Hamidou F."/>
            <person name="Sanogo M.D."/>
            <person name="Zwaenepoel A."/>
            <person name="Wallace J."/>
            <person name="Van De Peer Y."/>
            <person name="Van Deynze A."/>
        </authorList>
    </citation>
    <scope>NUCLEOTIDE SEQUENCE</scope>
    <source>
        <tissue evidence="2">Leaves</tissue>
    </source>
</reference>
<dbReference type="OrthoDB" id="582285at2759"/>
<dbReference type="SMART" id="SM00256">
    <property type="entry name" value="FBOX"/>
    <property type="match status" value="1"/>
</dbReference>
<sequence length="385" mass="41718">MAPSLPMDLVHDILLRLPASDTCRLRAVCRPWRALLSDPLFAAAHAFRHPYYPLIAIGYEASIGNGRVLCDIVDLSGRVVKRVLAAGGSAPAALERVMCAHHDHICVARGSSMSCHVLNVTTGSIHVLPEGLATEHAKHKQTSAHCWATTAIGMVPSTGEYKVLRVIHTSCSDDLPTGKLFEAITIDGSSSQAHWRGKGAPPYPVELGNWHSVVIKHTVYFLLSDYGSFHVGKRGGLVASFDLESEKWGESIPGPLSSFIARRNLTCFDLKIAALGECLVLGCRKPSVPGVSTSMDLWFLTDSGKGLWVRQHSVEISELHVPHLAQPLAVLNHGRTAKHYGNWAFMKNFNPRFQASTDVQECCVFVGLYGGNILSLANGSKLASS</sequence>
<dbReference type="PANTHER" id="PTHR31111">
    <property type="entry name" value="BNAA05G37150D PROTEIN-RELATED"/>
    <property type="match status" value="1"/>
</dbReference>
<evidence type="ECO:0000313" key="2">
    <source>
        <dbReference type="EMBL" id="KAF8654687.1"/>
    </source>
</evidence>
<feature type="domain" description="F-box" evidence="1">
    <location>
        <begin position="1"/>
        <end position="50"/>
    </location>
</feature>